<sequence length="340" mass="39823">MAGSLHNAKKAKNDEFYTRYKDIAEEMGHYREHFRDKVIYCNCDDPTQSNFWRYFHNNFASLGIKKLIATHFQEDSEPSYALIYEGGDDFNMEAGNIVTIYGDDEYTAGDFRSEDSIKYLKEADVVITNPPFSLFKEYISQLINYNKSFIVVGNKNAVTYKEVFPLIKNNQIWIGARNMNSDFWLYVPDGADYEKLDEDGREVKHIMACWYTNLDLKKRHDGLWHVGDKFDLTKAHKYYEGFEDKYPKYENYNAIEVTFVKDIPIDYDGIMGVPITFMDKFNPKEFEILWTTDRGGDGMLEDYKLPHSRYDAPVISGEGKYKRILIRNLNPISRAEDRGY</sequence>
<proteinExistence type="predicted"/>
<dbReference type="RefSeq" id="WP_084971885.1">
    <property type="nucleotide sequence ID" value="NZ_NCUW01000028.1"/>
</dbReference>
<accession>A0A1X1IZX6</accession>
<dbReference type="PROSITE" id="PS00092">
    <property type="entry name" value="N6_MTASE"/>
    <property type="match status" value="1"/>
</dbReference>
<gene>
    <name evidence="1" type="ORF">B7709_04440</name>
</gene>
<protein>
    <submittedName>
        <fullName evidence="1">Adenine methyltransferase</fullName>
    </submittedName>
</protein>
<dbReference type="GO" id="GO:0003676">
    <property type="term" value="F:nucleic acid binding"/>
    <property type="evidence" value="ECO:0007669"/>
    <property type="project" value="InterPro"/>
</dbReference>
<dbReference type="GO" id="GO:0032259">
    <property type="term" value="P:methylation"/>
    <property type="evidence" value="ECO:0007669"/>
    <property type="project" value="UniProtKB-KW"/>
</dbReference>
<organism evidence="1 2">
    <name type="scientific">Streptococcus oralis subsp. dentisani</name>
    <dbReference type="NCBI Taxonomy" id="1458253"/>
    <lineage>
        <taxon>Bacteria</taxon>
        <taxon>Bacillati</taxon>
        <taxon>Bacillota</taxon>
        <taxon>Bacilli</taxon>
        <taxon>Lactobacillales</taxon>
        <taxon>Streptococcaceae</taxon>
        <taxon>Streptococcus</taxon>
    </lineage>
</organism>
<dbReference type="InterPro" id="IPR025247">
    <property type="entry name" value="EcoRI-like_methylase"/>
</dbReference>
<keyword evidence="1" id="KW-0808">Transferase</keyword>
<dbReference type="AlphaFoldDB" id="A0A1X1IZX6"/>
<dbReference type="Pfam" id="PF13651">
    <property type="entry name" value="EcoRI_methylase"/>
    <property type="match status" value="1"/>
</dbReference>
<reference evidence="1 2" key="1">
    <citation type="journal article" date="2016" name="Eur. J. Clin. Microbiol. Infect. Dis.">
        <title>Whole genome sequencing as a tool for phylogenetic analysis of clinical strains of Mitis group streptococci.</title>
        <authorList>
            <person name="Rasmussen L.H."/>
            <person name="Dargis R."/>
            <person name="Hojholt K."/>
            <person name="Christensen J.J."/>
            <person name="Skovgaard O."/>
            <person name="Justesen U.S."/>
            <person name="Rosenvinge F.S."/>
            <person name="Moser C."/>
            <person name="Lukjancenko O."/>
            <person name="Rasmussen S."/>
            <person name="Nielsen X.C."/>
        </authorList>
    </citation>
    <scope>NUCLEOTIDE SEQUENCE [LARGE SCALE GENOMIC DNA]</scope>
    <source>
        <strain evidence="1 2">Y_5914_11</strain>
    </source>
</reference>
<dbReference type="InterPro" id="IPR002052">
    <property type="entry name" value="DNA_methylase_N6_adenine_CS"/>
</dbReference>
<evidence type="ECO:0000313" key="2">
    <source>
        <dbReference type="Proteomes" id="UP000194008"/>
    </source>
</evidence>
<keyword evidence="1" id="KW-0489">Methyltransferase</keyword>
<dbReference type="GO" id="GO:0008168">
    <property type="term" value="F:methyltransferase activity"/>
    <property type="evidence" value="ECO:0007669"/>
    <property type="project" value="UniProtKB-KW"/>
</dbReference>
<name>A0A1X1IZX6_STROR</name>
<comment type="caution">
    <text evidence="1">The sequence shown here is derived from an EMBL/GenBank/DDBJ whole genome shotgun (WGS) entry which is preliminary data.</text>
</comment>
<dbReference type="Proteomes" id="UP000194008">
    <property type="component" value="Unassembled WGS sequence"/>
</dbReference>
<evidence type="ECO:0000313" key="1">
    <source>
        <dbReference type="EMBL" id="ORO78609.1"/>
    </source>
</evidence>
<dbReference type="EMBL" id="NCUW01000028">
    <property type="protein sequence ID" value="ORO78609.1"/>
    <property type="molecule type" value="Genomic_DNA"/>
</dbReference>